<evidence type="ECO:0000313" key="3">
    <source>
        <dbReference type="EMBL" id="MFC3914758.1"/>
    </source>
</evidence>
<feature type="chain" id="PRO_5045180407" evidence="1">
    <location>
        <begin position="34"/>
        <end position="1535"/>
    </location>
</feature>
<dbReference type="SMART" id="SM00409">
    <property type="entry name" value="IG"/>
    <property type="match status" value="4"/>
</dbReference>
<dbReference type="InterPro" id="IPR000601">
    <property type="entry name" value="PKD_dom"/>
</dbReference>
<dbReference type="SMART" id="SM00089">
    <property type="entry name" value="PKD"/>
    <property type="match status" value="4"/>
</dbReference>
<comment type="caution">
    <text evidence="3">The sequence shown here is derived from an EMBL/GenBank/DDBJ whole genome shotgun (WGS) entry which is preliminary data.</text>
</comment>
<keyword evidence="1" id="KW-0732">Signal</keyword>
<dbReference type="InterPro" id="IPR011330">
    <property type="entry name" value="Glyco_hydro/deAcase_b/a-brl"/>
</dbReference>
<dbReference type="SMART" id="SM01066">
    <property type="entry name" value="CBM_25"/>
    <property type="match status" value="1"/>
</dbReference>
<dbReference type="InterPro" id="IPR022409">
    <property type="entry name" value="PKD/Chitinase_dom"/>
</dbReference>
<dbReference type="CDD" id="cd00146">
    <property type="entry name" value="PKD"/>
    <property type="match status" value="1"/>
</dbReference>
<dbReference type="InterPro" id="IPR035986">
    <property type="entry name" value="PKD_dom_sf"/>
</dbReference>
<dbReference type="PROSITE" id="PS50093">
    <property type="entry name" value="PKD"/>
    <property type="match status" value="1"/>
</dbReference>
<dbReference type="EMBL" id="JBHSAF010000015">
    <property type="protein sequence ID" value="MFC3914758.1"/>
    <property type="molecule type" value="Genomic_DNA"/>
</dbReference>
<dbReference type="InterPro" id="IPR005085">
    <property type="entry name" value="CBM25"/>
</dbReference>
<dbReference type="Pfam" id="PF18911">
    <property type="entry name" value="PKD_4"/>
    <property type="match status" value="3"/>
</dbReference>
<dbReference type="PANTHER" id="PTHR46182:SF1">
    <property type="entry name" value="DYSLEXIA-ASSOCIATED PROTEIN KIAA0319"/>
    <property type="match status" value="1"/>
</dbReference>
<dbReference type="Gene3D" id="2.60.40.10">
    <property type="entry name" value="Immunoglobulins"/>
    <property type="match status" value="6"/>
</dbReference>
<proteinExistence type="predicted"/>
<feature type="domain" description="PKD" evidence="2">
    <location>
        <begin position="1356"/>
        <end position="1433"/>
    </location>
</feature>
<accession>A0ABV8CRV6</accession>
<name>A0ABV8CRV6_9GAMM</name>
<dbReference type="SUPFAM" id="SSF49299">
    <property type="entry name" value="PKD domain"/>
    <property type="match status" value="4"/>
</dbReference>
<dbReference type="InterPro" id="IPR003599">
    <property type="entry name" value="Ig_sub"/>
</dbReference>
<dbReference type="InterPro" id="IPR013783">
    <property type="entry name" value="Ig-like_fold"/>
</dbReference>
<protein>
    <submittedName>
        <fullName evidence="3">PKD domain-containing protein</fullName>
    </submittedName>
</protein>
<gene>
    <name evidence="3" type="ORF">ACFOSS_15015</name>
</gene>
<dbReference type="Pfam" id="PF03423">
    <property type="entry name" value="CBM_25"/>
    <property type="match status" value="1"/>
</dbReference>
<reference evidence="4" key="1">
    <citation type="journal article" date="2019" name="Int. J. Syst. Evol. Microbiol.">
        <title>The Global Catalogue of Microorganisms (GCM) 10K type strain sequencing project: providing services to taxonomists for standard genome sequencing and annotation.</title>
        <authorList>
            <consortium name="The Broad Institute Genomics Platform"/>
            <consortium name="The Broad Institute Genome Sequencing Center for Infectious Disease"/>
            <person name="Wu L."/>
            <person name="Ma J."/>
        </authorList>
    </citation>
    <scope>NUCLEOTIDE SEQUENCE [LARGE SCALE GENOMIC DNA]</scope>
    <source>
        <strain evidence="4">CCUG 54939</strain>
    </source>
</reference>
<feature type="signal peptide" evidence="1">
    <location>
        <begin position="1"/>
        <end position="33"/>
    </location>
</feature>
<evidence type="ECO:0000256" key="1">
    <source>
        <dbReference type="SAM" id="SignalP"/>
    </source>
</evidence>
<sequence length="1535" mass="165133">MQNMKEIAPRRLRHSVSVLALGVMIGLSSAAQAQIAATHVYHNHMPNFWPYYDVSKYDALPVGSAIRYMYDGQVKQLKASPPSGYSFYIPNTTTPMPHDDLESYYAHHAKKGAYLSWPMETAASNAGSHPLSQTHVTMSAAVINNVQSFAELGNQDGYGLGWGGYWRSTQQAYKTTNGFKALDTIHFTGHHSMGPLVGNDYFLKDLIYHNVTLAQPYFLGDSFTSSKGFFPTELGFSERLIPVLNKLGITWSVLGNVHYSRTLKDYPYLNDPGVDTVISPPNRADLQNESNVGSWVSLNMFNEKQVTRNKFPFASIPHWVQYVDPETGVVSKVAGIPVEQASSWEEGYQGSVTAAPLKPFESAAAALGRTQYFVIAHDGDNSSGRAGDGGTWKNSGYVTYSDSGVTGKGVDEYLKAHPIPADDIVHVQDGSWIDTRDSSADPTWYHWHLPMGVWNGQLSAFNTAHGTSYTSQYAANGDLRQHLPSLEYGYHYLERNFALLQAAENYAKTAEQIWLDTHPNYWSPTSALDKQVTYAGNQLNPWMLSYPKKGDASNDYAGGANPAELGWYFLIASIDSGFGYYDENVDDGVKPTISFNQSLYFTEPYVTANLAKDKTGPSLWWPQRYPYNPGSANASKAEGWAKMYMDNEFAIYTYAYDVSEVADIQLKVRVHTAKSADPKDKTYQLYDPAAHSGDANVNPANVGDWVSYDMKERDLTPDMNGVSWQPSSTAAFQVVQAKKIGNLYYTYLSDYRDQLLDYYIEATDSKGNVTKSVIQQVYVGAGRYSMVDGKKVEDLNGSIPGEHAFFTDKAPAKSVTLYVQGSADGIASLNVDTKDEGASSWDNQQVMPLAGSNRYFRIKDTYSGDVGGTYLRYQEAGNSTYKPSAAGKLFAEGVYTLAADGSVTSGKPADLKLSTTIYYKNTSWSKACLHYRVDSGTWTTAPGSVMNGPTKDWFYYTVDLGAGEQLEFVPNNCSGTWDNNGGSNYKAAAGEWSLTAGVITEGAPDIDVNKAPVAVITPGSQTVTAGTQVTLSGASSTDSDGSIVSYKWSTGETSASINVTVNQTQTVTLTVTDDDGATSSTAVTLTVPANQAPVASISPASQTVKAGTVVTLSGIGSSDSDGSIVSYKWSTGETTPSISVTVNQTQTLTLTVTDDDGATASTSVTLTVAANKAPVASITPASQTVAAGTVVTLSAAGSTDSDGSIASYKWSTGETTASIAVTVNQTQTISVTVTDNEGATATAAVTLTLKSTEYQHNFSQLYYRGTTNSWGKTAMTLVADNTWQTTVTFTGAADSSGAQRFKFDLNGDWATNYGDTNKDGILDKTGSDIYNTAVATCVVKVNDATLAYSVTCPAAPVVTLTPGSSTILKGSSVTFTAAATDSDGTIQSYLWDTGETSSTLTRTFSTAGTYTVKVTVTDNSGLSTTATATVVVTDSYAKNFNQLYFRGTPNAWGTTAMTLVGNNTWQVVVTFTGAGDSSGTQRFKFDVNGDWTKNYGDTNADGTAEQTGSDIKTSVVGSYKVIFNDSTLKYSVTAQ</sequence>
<evidence type="ECO:0000313" key="4">
    <source>
        <dbReference type="Proteomes" id="UP001595692"/>
    </source>
</evidence>
<evidence type="ECO:0000259" key="2">
    <source>
        <dbReference type="PROSITE" id="PS50093"/>
    </source>
</evidence>
<dbReference type="RefSeq" id="WP_377154081.1">
    <property type="nucleotide sequence ID" value="NZ_JBHSAF010000015.1"/>
</dbReference>
<dbReference type="SUPFAM" id="SSF88713">
    <property type="entry name" value="Glycoside hydrolase/deacetylase"/>
    <property type="match status" value="1"/>
</dbReference>
<keyword evidence="4" id="KW-1185">Reference proteome</keyword>
<dbReference type="PANTHER" id="PTHR46182">
    <property type="entry name" value="FI19480P1"/>
    <property type="match status" value="1"/>
</dbReference>
<dbReference type="InterPro" id="IPR029865">
    <property type="entry name" value="KIAA0319-like"/>
</dbReference>
<organism evidence="3 4">
    <name type="scientific">Pseudaeromonas sharmana</name>
    <dbReference type="NCBI Taxonomy" id="328412"/>
    <lineage>
        <taxon>Bacteria</taxon>
        <taxon>Pseudomonadati</taxon>
        <taxon>Pseudomonadota</taxon>
        <taxon>Gammaproteobacteria</taxon>
        <taxon>Aeromonadales</taxon>
        <taxon>Aeromonadaceae</taxon>
        <taxon>Pseudaeromonas</taxon>
    </lineage>
</organism>
<dbReference type="Proteomes" id="UP001595692">
    <property type="component" value="Unassembled WGS sequence"/>
</dbReference>